<accession>Q7SFI5</accession>
<dbReference type="Proteomes" id="UP000001805">
    <property type="component" value="Chromosome 1, Linkage Group I"/>
</dbReference>
<evidence type="ECO:0000313" key="2">
    <source>
        <dbReference type="Proteomes" id="UP000001805"/>
    </source>
</evidence>
<dbReference type="HOGENOM" id="CLU_1922109_0_0_1"/>
<sequence length="104" mass="11533">MRRRYRQSLGTYLTEVSFSATLPKAVVVVHSADCHWAICQGTQCTATVKTREGCGQQGQLATLLTNTPLVGPSRRFTVEDGRQRQRDISRVSPPARLLLLLLHG</sequence>
<name>Q7SFI5_NEUCR</name>
<keyword evidence="2" id="KW-1185">Reference proteome</keyword>
<protein>
    <submittedName>
        <fullName evidence="1">Uncharacterized protein</fullName>
    </submittedName>
</protein>
<proteinExistence type="predicted"/>
<dbReference type="RefSeq" id="XP_964844.3">
    <property type="nucleotide sequence ID" value="XM_959751.3"/>
</dbReference>
<dbReference type="KEGG" id="ncr:NCU08636"/>
<dbReference type="InParanoid" id="Q7SFI5"/>
<gene>
    <name evidence="1" type="ORF">NCU08636</name>
</gene>
<dbReference type="AlphaFoldDB" id="Q7SFI5"/>
<organism evidence="1 2">
    <name type="scientific">Neurospora crassa (strain ATCC 24698 / 74-OR23-1A / CBS 708.71 / DSM 1257 / FGSC 987)</name>
    <dbReference type="NCBI Taxonomy" id="367110"/>
    <lineage>
        <taxon>Eukaryota</taxon>
        <taxon>Fungi</taxon>
        <taxon>Dikarya</taxon>
        <taxon>Ascomycota</taxon>
        <taxon>Pezizomycotina</taxon>
        <taxon>Sordariomycetes</taxon>
        <taxon>Sordariomycetidae</taxon>
        <taxon>Sordariales</taxon>
        <taxon>Sordariaceae</taxon>
        <taxon>Neurospora</taxon>
    </lineage>
</organism>
<dbReference type="VEuPathDB" id="FungiDB:NCU08636"/>
<reference evidence="1 2" key="1">
    <citation type="journal article" date="2003" name="Nature">
        <title>The genome sequence of the filamentous fungus Neurospora crassa.</title>
        <authorList>
            <person name="Galagan J.E."/>
            <person name="Calvo S.E."/>
            <person name="Borkovich K.A."/>
            <person name="Selker E.U."/>
            <person name="Read N.D."/>
            <person name="Jaffe D."/>
            <person name="FitzHugh W."/>
            <person name="Ma L.J."/>
            <person name="Smirnov S."/>
            <person name="Purcell S."/>
            <person name="Rehman B."/>
            <person name="Elkins T."/>
            <person name="Engels R."/>
            <person name="Wang S."/>
            <person name="Nielsen C.B."/>
            <person name="Butler J."/>
            <person name="Endrizzi M."/>
            <person name="Qui D."/>
            <person name="Ianakiev P."/>
            <person name="Bell-Pedersen D."/>
            <person name="Nelson M.A."/>
            <person name="Werner-Washburne M."/>
            <person name="Selitrennikoff C.P."/>
            <person name="Kinsey J.A."/>
            <person name="Braun E.L."/>
            <person name="Zelter A."/>
            <person name="Schulte U."/>
            <person name="Kothe G.O."/>
            <person name="Jedd G."/>
            <person name="Mewes W."/>
            <person name="Staben C."/>
            <person name="Marcotte E."/>
            <person name="Greenberg D."/>
            <person name="Roy A."/>
            <person name="Foley K."/>
            <person name="Naylor J."/>
            <person name="Stange-Thomann N."/>
            <person name="Barrett R."/>
            <person name="Gnerre S."/>
            <person name="Kamal M."/>
            <person name="Kamvysselis M."/>
            <person name="Mauceli E."/>
            <person name="Bielke C."/>
            <person name="Rudd S."/>
            <person name="Frishman D."/>
            <person name="Krystofova S."/>
            <person name="Rasmussen C."/>
            <person name="Metzenberg R.L."/>
            <person name="Perkins D.D."/>
            <person name="Kroken S."/>
            <person name="Cogoni C."/>
            <person name="Macino G."/>
            <person name="Catcheside D."/>
            <person name="Li W."/>
            <person name="Pratt R.J."/>
            <person name="Osmani S.A."/>
            <person name="DeSouza C.P."/>
            <person name="Glass L."/>
            <person name="Orbach M.J."/>
            <person name="Berglund J.A."/>
            <person name="Voelker R."/>
            <person name="Yarden O."/>
            <person name="Plamann M."/>
            <person name="Seiler S."/>
            <person name="Dunlap J."/>
            <person name="Radford A."/>
            <person name="Aramayo R."/>
            <person name="Natvig D.O."/>
            <person name="Alex L.A."/>
            <person name="Mannhaupt G."/>
            <person name="Ebbole D.J."/>
            <person name="Freitag M."/>
            <person name="Paulsen I."/>
            <person name="Sachs M.S."/>
            <person name="Lander E.S."/>
            <person name="Nusbaum C."/>
            <person name="Birren B."/>
        </authorList>
    </citation>
    <scope>NUCLEOTIDE SEQUENCE [LARGE SCALE GENOMIC DNA]</scope>
    <source>
        <strain evidence="2">ATCC 24698 / 74-OR23-1A / CBS 708.71 / DSM 1257 / FGSC 987</strain>
    </source>
</reference>
<dbReference type="EMBL" id="CM002236">
    <property type="protein sequence ID" value="EAA35608.3"/>
    <property type="molecule type" value="Genomic_DNA"/>
</dbReference>
<dbReference type="GeneID" id="3880977"/>
<evidence type="ECO:0000313" key="1">
    <source>
        <dbReference type="EMBL" id="EAA35608.3"/>
    </source>
</evidence>